<dbReference type="PROSITE" id="PS00216">
    <property type="entry name" value="SUGAR_TRANSPORT_1"/>
    <property type="match status" value="1"/>
</dbReference>
<dbReference type="PRINTS" id="PR01035">
    <property type="entry name" value="TCRTETA"/>
</dbReference>
<keyword evidence="11" id="KW-1185">Reference proteome</keyword>
<dbReference type="InterPro" id="IPR001958">
    <property type="entry name" value="Tet-R_TetA/multi-R_MdtG-like"/>
</dbReference>
<dbReference type="PROSITE" id="PS50850">
    <property type="entry name" value="MFS"/>
    <property type="match status" value="1"/>
</dbReference>
<proteinExistence type="inferred from homology"/>
<evidence type="ECO:0000256" key="5">
    <source>
        <dbReference type="ARBA" id="ARBA00022692"/>
    </source>
</evidence>
<feature type="transmembrane region" description="Helical" evidence="8">
    <location>
        <begin position="254"/>
        <end position="273"/>
    </location>
</feature>
<feature type="transmembrane region" description="Helical" evidence="8">
    <location>
        <begin position="80"/>
        <end position="99"/>
    </location>
</feature>
<feature type="transmembrane region" description="Helical" evidence="8">
    <location>
        <begin position="51"/>
        <end position="68"/>
    </location>
</feature>
<dbReference type="SUPFAM" id="SSF103473">
    <property type="entry name" value="MFS general substrate transporter"/>
    <property type="match status" value="1"/>
</dbReference>
<feature type="transmembrane region" description="Helical" evidence="8">
    <location>
        <begin position="105"/>
        <end position="126"/>
    </location>
</feature>
<dbReference type="GO" id="GO:0022857">
    <property type="term" value="F:transmembrane transporter activity"/>
    <property type="evidence" value="ECO:0007669"/>
    <property type="project" value="InterPro"/>
</dbReference>
<feature type="transmembrane region" description="Helical" evidence="8">
    <location>
        <begin position="376"/>
        <end position="397"/>
    </location>
</feature>
<dbReference type="AlphaFoldDB" id="A0AAE3KW14"/>
<evidence type="ECO:0000256" key="3">
    <source>
        <dbReference type="ARBA" id="ARBA00007520"/>
    </source>
</evidence>
<dbReference type="PANTHER" id="PTHR23504:SF15">
    <property type="entry name" value="MAJOR FACILITATOR SUPERFAMILY (MFS) PROFILE DOMAIN-CONTAINING PROTEIN"/>
    <property type="match status" value="1"/>
</dbReference>
<feature type="transmembrane region" description="Helical" evidence="8">
    <location>
        <begin position="166"/>
        <end position="186"/>
    </location>
</feature>
<comment type="function">
    <text evidence="1">Resistance to tetracycline by an active tetracycline efflux. This is an energy-dependent process that decreases the accumulation of the antibiotic in whole cells. This protein functions as a metal-tetracycline/H(+) antiporter.</text>
</comment>
<dbReference type="Gene3D" id="1.20.1250.20">
    <property type="entry name" value="MFS general substrate transporter like domains"/>
    <property type="match status" value="1"/>
</dbReference>
<dbReference type="EMBL" id="RJUF01000177">
    <property type="protein sequence ID" value="MCP9764871.1"/>
    <property type="molecule type" value="Genomic_DNA"/>
</dbReference>
<evidence type="ECO:0000256" key="4">
    <source>
        <dbReference type="ARBA" id="ARBA00022448"/>
    </source>
</evidence>
<feature type="domain" description="Major facilitator superfamily (MFS) profile" evidence="9">
    <location>
        <begin position="9"/>
        <end position="404"/>
    </location>
</feature>
<comment type="similarity">
    <text evidence="3">Belongs to the major facilitator superfamily. TCR/Tet family.</text>
</comment>
<dbReference type="GO" id="GO:0016020">
    <property type="term" value="C:membrane"/>
    <property type="evidence" value="ECO:0007669"/>
    <property type="project" value="UniProtKB-SubCell"/>
</dbReference>
<dbReference type="CDD" id="cd17388">
    <property type="entry name" value="MFS_TetA"/>
    <property type="match status" value="1"/>
</dbReference>
<protein>
    <submittedName>
        <fullName evidence="10">MFS transporter</fullName>
    </submittedName>
</protein>
<keyword evidence="6 8" id="KW-1133">Transmembrane helix</keyword>
<keyword evidence="5 8" id="KW-0812">Transmembrane</keyword>
<feature type="transmembrane region" description="Helical" evidence="8">
    <location>
        <begin position="309"/>
        <end position="330"/>
    </location>
</feature>
<evidence type="ECO:0000256" key="1">
    <source>
        <dbReference type="ARBA" id="ARBA00003279"/>
    </source>
</evidence>
<gene>
    <name evidence="10" type="ORF">EGI31_18195</name>
</gene>
<dbReference type="InterPro" id="IPR005829">
    <property type="entry name" value="Sugar_transporter_CS"/>
</dbReference>
<feature type="transmembrane region" description="Helical" evidence="8">
    <location>
        <begin position="138"/>
        <end position="160"/>
    </location>
</feature>
<dbReference type="Pfam" id="PF07690">
    <property type="entry name" value="MFS_1"/>
    <property type="match status" value="2"/>
</dbReference>
<dbReference type="InterPro" id="IPR011701">
    <property type="entry name" value="MFS"/>
</dbReference>
<evidence type="ECO:0000256" key="2">
    <source>
        <dbReference type="ARBA" id="ARBA00004141"/>
    </source>
</evidence>
<reference evidence="10 11" key="1">
    <citation type="submission" date="2018-11" db="EMBL/GenBank/DDBJ databases">
        <title>Novel bacteria species description.</title>
        <authorList>
            <person name="Han J.-H."/>
        </authorList>
    </citation>
    <scope>NUCLEOTIDE SEQUENCE [LARGE SCALE GENOMIC DNA]</scope>
    <source>
        <strain evidence="10 11">KCTC23259</strain>
    </source>
</reference>
<dbReference type="InterPro" id="IPR036259">
    <property type="entry name" value="MFS_trans_sf"/>
</dbReference>
<evidence type="ECO:0000313" key="10">
    <source>
        <dbReference type="EMBL" id="MCP9764871.1"/>
    </source>
</evidence>
<dbReference type="Proteomes" id="UP001204144">
    <property type="component" value="Unassembled WGS sequence"/>
</dbReference>
<feature type="transmembrane region" description="Helical" evidence="8">
    <location>
        <begin position="215"/>
        <end position="234"/>
    </location>
</feature>
<feature type="transmembrane region" description="Helical" evidence="8">
    <location>
        <begin position="342"/>
        <end position="364"/>
    </location>
</feature>
<evidence type="ECO:0000256" key="7">
    <source>
        <dbReference type="ARBA" id="ARBA00023136"/>
    </source>
</evidence>
<feature type="transmembrane region" description="Helical" evidence="8">
    <location>
        <begin position="9"/>
        <end position="31"/>
    </location>
</feature>
<evidence type="ECO:0000256" key="8">
    <source>
        <dbReference type="SAM" id="Phobius"/>
    </source>
</evidence>
<accession>A0AAE3KW14</accession>
<keyword evidence="4" id="KW-0813">Transport</keyword>
<keyword evidence="7 8" id="KW-0472">Membrane</keyword>
<evidence type="ECO:0000256" key="6">
    <source>
        <dbReference type="ARBA" id="ARBA00022989"/>
    </source>
</evidence>
<feature type="transmembrane region" description="Helical" evidence="8">
    <location>
        <begin position="285"/>
        <end position="303"/>
    </location>
</feature>
<evidence type="ECO:0000259" key="9">
    <source>
        <dbReference type="PROSITE" id="PS50850"/>
    </source>
</evidence>
<comment type="subcellular location">
    <subcellularLocation>
        <location evidence="2">Membrane</location>
        <topology evidence="2">Multi-pass membrane protein</topology>
    </subcellularLocation>
</comment>
<evidence type="ECO:0000313" key="11">
    <source>
        <dbReference type="Proteomes" id="UP001204144"/>
    </source>
</evidence>
<name>A0AAE3KW14_9BACT</name>
<comment type="caution">
    <text evidence="10">The sequence shown here is derived from an EMBL/GenBank/DDBJ whole genome shotgun (WGS) entry which is preliminary data.</text>
</comment>
<organism evidence="10 11">
    <name type="scientific">Lacihabitans soyangensis</name>
    <dbReference type="NCBI Taxonomy" id="869394"/>
    <lineage>
        <taxon>Bacteria</taxon>
        <taxon>Pseudomonadati</taxon>
        <taxon>Bacteroidota</taxon>
        <taxon>Cytophagia</taxon>
        <taxon>Cytophagales</taxon>
        <taxon>Leadbetterellaceae</taxon>
        <taxon>Lacihabitans</taxon>
    </lineage>
</organism>
<dbReference type="InterPro" id="IPR020846">
    <property type="entry name" value="MFS_dom"/>
</dbReference>
<dbReference type="RefSeq" id="WP_255038555.1">
    <property type="nucleotide sequence ID" value="NZ_RJUF01000177.1"/>
</dbReference>
<sequence length="407" mass="43900">MSGKKNSKAIFFILVTVLIDVIGIGIIIPIMPSLYQDLTGGTVSEASQYSAYLVFIYALMQFIFSPIIGGLSDQYGRRPVLLMSLFGFGLDFIFLALAPNIGWLFVGRIISGIAGASFTTANAYIADITEPEKRAQSFGMIGAAFGLGFIIGPSLGGILGEYGTRIPFWVSAGLALLNWLYGYFILPESLLPENRRKFDIKRANPIGSLLNLKKYPYVLALVLSLFLVNVSNFATQGTWSFYGIEKFAWSKLEVGLSLGFVGLMVAIVQGGLIRVIIPKLGQEKSLFLGLAINALGLAAFAFASSSWMMYAIMVPFAVGGLAGPAFQGIISNQVGKNEQGELQGGLTSLMSIAAIIGQPLMLGLFRTFTKENAPVYFPGAPFLMGGLLSLISLLLVFRTIKKENLKD</sequence>
<dbReference type="PANTHER" id="PTHR23504">
    <property type="entry name" value="MAJOR FACILITATOR SUPERFAMILY DOMAIN-CONTAINING PROTEIN 10"/>
    <property type="match status" value="1"/>
</dbReference>